<sequence>MCVEVLFGSLVFGQVFAQFPSPFPLMSSPVPPRLEAFNFLQTENTS</sequence>
<proteinExistence type="predicted"/>
<gene>
    <name evidence="1" type="ORF">METZ01_LOCUS432387</name>
</gene>
<reference evidence="1" key="1">
    <citation type="submission" date="2018-05" db="EMBL/GenBank/DDBJ databases">
        <authorList>
            <person name="Lanie J.A."/>
            <person name="Ng W.-L."/>
            <person name="Kazmierczak K.M."/>
            <person name="Andrzejewski T.M."/>
            <person name="Davidsen T.M."/>
            <person name="Wayne K.J."/>
            <person name="Tettelin H."/>
            <person name="Glass J.I."/>
            <person name="Rusch D."/>
            <person name="Podicherti R."/>
            <person name="Tsui H.-C.T."/>
            <person name="Winkler M.E."/>
        </authorList>
    </citation>
    <scope>NUCLEOTIDE SEQUENCE</scope>
</reference>
<name>A0A382Y8E9_9ZZZZ</name>
<protein>
    <submittedName>
        <fullName evidence="1">Uncharacterized protein</fullName>
    </submittedName>
</protein>
<accession>A0A382Y8E9</accession>
<evidence type="ECO:0000313" key="1">
    <source>
        <dbReference type="EMBL" id="SVD79533.1"/>
    </source>
</evidence>
<feature type="non-terminal residue" evidence="1">
    <location>
        <position position="46"/>
    </location>
</feature>
<dbReference type="EMBL" id="UINC01173762">
    <property type="protein sequence ID" value="SVD79533.1"/>
    <property type="molecule type" value="Genomic_DNA"/>
</dbReference>
<organism evidence="1">
    <name type="scientific">marine metagenome</name>
    <dbReference type="NCBI Taxonomy" id="408172"/>
    <lineage>
        <taxon>unclassified sequences</taxon>
        <taxon>metagenomes</taxon>
        <taxon>ecological metagenomes</taxon>
    </lineage>
</organism>
<dbReference type="AlphaFoldDB" id="A0A382Y8E9"/>